<organism evidence="1 2">
    <name type="scientific">Streptomyces mirabilis</name>
    <dbReference type="NCBI Taxonomy" id="68239"/>
    <lineage>
        <taxon>Bacteria</taxon>
        <taxon>Bacillati</taxon>
        <taxon>Actinomycetota</taxon>
        <taxon>Actinomycetes</taxon>
        <taxon>Kitasatosporales</taxon>
        <taxon>Streptomycetaceae</taxon>
        <taxon>Streptomyces</taxon>
    </lineage>
</organism>
<dbReference type="EMBL" id="JARAKF010000001">
    <property type="protein sequence ID" value="MDU8996803.1"/>
    <property type="molecule type" value="Genomic_DNA"/>
</dbReference>
<sequence>MRKLAEVFASGFERVHGFSPGEHEVELVSPEDGAEAVGGLAEIGVEGNLLAFYAELGAVTLPDLGNGIWIDDAASVAEGITAGCRPTELDGALKDSVVVFATDGGGAMFAVSATSGRVYRLSLGALAGSVYEVGDVGWAVVGEDLWTFLDRLRNDLIDAVRT</sequence>
<proteinExistence type="predicted"/>
<accession>A0ABU3USJ5</accession>
<dbReference type="RefSeq" id="WP_143608299.1">
    <property type="nucleotide sequence ID" value="NZ_CP107955.1"/>
</dbReference>
<comment type="caution">
    <text evidence="1">The sequence shown here is derived from an EMBL/GenBank/DDBJ whole genome shotgun (WGS) entry which is preliminary data.</text>
</comment>
<gene>
    <name evidence="1" type="ORF">PU648_31530</name>
</gene>
<evidence type="ECO:0000313" key="2">
    <source>
        <dbReference type="Proteomes" id="UP001257627"/>
    </source>
</evidence>
<dbReference type="Proteomes" id="UP001257627">
    <property type="component" value="Unassembled WGS sequence"/>
</dbReference>
<evidence type="ECO:0000313" key="1">
    <source>
        <dbReference type="EMBL" id="MDU8996803.1"/>
    </source>
</evidence>
<name>A0ABU3USJ5_9ACTN</name>
<protein>
    <recommendedName>
        <fullName evidence="3">SMI1/KNR4 family protein</fullName>
    </recommendedName>
</protein>
<keyword evidence="2" id="KW-1185">Reference proteome</keyword>
<reference evidence="1 2" key="1">
    <citation type="submission" date="2023-02" db="EMBL/GenBank/DDBJ databases">
        <authorList>
            <person name="Maleckis M."/>
        </authorList>
    </citation>
    <scope>NUCLEOTIDE SEQUENCE [LARGE SCALE GENOMIC DNA]</scope>
    <source>
        <strain evidence="1 2">P8-A2</strain>
    </source>
</reference>
<evidence type="ECO:0008006" key="3">
    <source>
        <dbReference type="Google" id="ProtNLM"/>
    </source>
</evidence>